<evidence type="ECO:0000256" key="4">
    <source>
        <dbReference type="ARBA" id="ARBA00022759"/>
    </source>
</evidence>
<dbReference type="GO" id="GO:0004519">
    <property type="term" value="F:endonuclease activity"/>
    <property type="evidence" value="ECO:0007669"/>
    <property type="project" value="UniProtKB-KW"/>
</dbReference>
<dbReference type="InterPro" id="IPR050951">
    <property type="entry name" value="Retrovirus_Pol_polyprotein"/>
</dbReference>
<evidence type="ECO:0000256" key="5">
    <source>
        <dbReference type="ARBA" id="ARBA00022801"/>
    </source>
</evidence>
<evidence type="ECO:0000313" key="9">
    <source>
        <dbReference type="Proteomes" id="UP000078046"/>
    </source>
</evidence>
<keyword evidence="6" id="KW-0695">RNA-directed DNA polymerase</keyword>
<keyword evidence="2" id="KW-0548">Nucleotidyltransferase</keyword>
<dbReference type="PANTHER" id="PTHR37984">
    <property type="entry name" value="PROTEIN CBG26694"/>
    <property type="match status" value="1"/>
</dbReference>
<organism evidence="8 9">
    <name type="scientific">Intoshia linei</name>
    <dbReference type="NCBI Taxonomy" id="1819745"/>
    <lineage>
        <taxon>Eukaryota</taxon>
        <taxon>Metazoa</taxon>
        <taxon>Spiralia</taxon>
        <taxon>Lophotrochozoa</taxon>
        <taxon>Mesozoa</taxon>
        <taxon>Orthonectida</taxon>
        <taxon>Rhopaluridae</taxon>
        <taxon>Intoshia</taxon>
    </lineage>
</organism>
<dbReference type="CDD" id="cd09274">
    <property type="entry name" value="RNase_HI_RT_Ty3"/>
    <property type="match status" value="1"/>
</dbReference>
<keyword evidence="1" id="KW-0808">Transferase</keyword>
<evidence type="ECO:0000256" key="6">
    <source>
        <dbReference type="ARBA" id="ARBA00022918"/>
    </source>
</evidence>
<dbReference type="EMBL" id="LWCA01000104">
    <property type="protein sequence ID" value="OAF70865.1"/>
    <property type="molecule type" value="Genomic_DNA"/>
</dbReference>
<dbReference type="InterPro" id="IPR041373">
    <property type="entry name" value="RT_RNaseH"/>
</dbReference>
<proteinExistence type="predicted"/>
<dbReference type="InterPro" id="IPR043502">
    <property type="entry name" value="DNA/RNA_pol_sf"/>
</dbReference>
<dbReference type="InterPro" id="IPR001584">
    <property type="entry name" value="Integrase_cat-core"/>
</dbReference>
<protein>
    <recommendedName>
        <fullName evidence="7">Integrase catalytic domain-containing protein</fullName>
    </recommendedName>
</protein>
<dbReference type="FunFam" id="3.30.70.270:FF:000026">
    <property type="entry name" value="Transposon Ty3-G Gag-Pol polyprotein"/>
    <property type="match status" value="1"/>
</dbReference>
<dbReference type="Pfam" id="PF00665">
    <property type="entry name" value="rve"/>
    <property type="match status" value="1"/>
</dbReference>
<name>A0A177B9F4_9BILA</name>
<dbReference type="OrthoDB" id="116078at2759"/>
<dbReference type="GO" id="GO:0003964">
    <property type="term" value="F:RNA-directed DNA polymerase activity"/>
    <property type="evidence" value="ECO:0007669"/>
    <property type="project" value="UniProtKB-KW"/>
</dbReference>
<dbReference type="GO" id="GO:0015074">
    <property type="term" value="P:DNA integration"/>
    <property type="evidence" value="ECO:0007669"/>
    <property type="project" value="InterPro"/>
</dbReference>
<keyword evidence="4" id="KW-0255">Endonuclease</keyword>
<sequence length="687" mass="80272">MRIHKYNITLKPIKTFVSQEKINILGHIVDKDGINIDPNKVKAIGNIAAPTTLKRLRSFIGMCSYHRQYIKNFADIVGPLHDLLKRKSQFIWTNDCNKAFINLKKALTSAPVLSFPIVDVPFILETDASDKAMGALLKQNGSIIECASKIFTKTENNYSTVEKELLAVAWAISKFKYYLYGITFTVITDHRPLVYIRNSKRLSKRQFKWIQQLENYNFEIIYREGKFNYTADILLRPQFIPLTLSNFVPVSFDVQTYHSNNNDCQKALCSINEITKDNIYYRFKKNLIIKDAILYFKKGDILVPVVPPKLISKILEYYHTNYKLKLVKTDKFNFLWQIDICDPFTESNNGFKYVINMVDHYSEWVESCPVFNISADIIVDVKYLHIITRYGPPLEIHTDLGKQFESNLFKELCKRFEIKRSTSEPYRHQQNGAKLVKLGRIFKRYIVIRSSITSQKMENLAIRDSINGKINDVSTIKVLQLLASSFMIVGSIKLFKALKMNYVCKNIEDFTKYNIRYPILFKCKLDSITRFDNQHHLIIHQIPNISILNSGISDPLKCKLYSIKNLTKNGELYLKLQKNLLYFSVVTVENELSIFLYKTNYLFTKNINMELLKLGYGSLDYAELDKIKIKGKIRNLEKEWKKLMKNENYAISKQLGIWKNIKNLNKKKSFIANLNETFYKIVHYLYK</sequence>
<dbReference type="FunFam" id="3.10.20.370:FF:000001">
    <property type="entry name" value="Retrovirus-related Pol polyprotein from transposon 17.6-like protein"/>
    <property type="match status" value="1"/>
</dbReference>
<keyword evidence="9" id="KW-1185">Reference proteome</keyword>
<evidence type="ECO:0000256" key="3">
    <source>
        <dbReference type="ARBA" id="ARBA00022722"/>
    </source>
</evidence>
<accession>A0A177B9F4</accession>
<evidence type="ECO:0000256" key="1">
    <source>
        <dbReference type="ARBA" id="ARBA00022679"/>
    </source>
</evidence>
<keyword evidence="5" id="KW-0378">Hydrolase</keyword>
<keyword evidence="3" id="KW-0540">Nuclease</keyword>
<dbReference type="PANTHER" id="PTHR37984:SF5">
    <property type="entry name" value="PROTEIN NYNRIN-LIKE"/>
    <property type="match status" value="1"/>
</dbReference>
<dbReference type="PROSITE" id="PS50994">
    <property type="entry name" value="INTEGRASE"/>
    <property type="match status" value="1"/>
</dbReference>
<reference evidence="8 9" key="1">
    <citation type="submission" date="2016-04" db="EMBL/GenBank/DDBJ databases">
        <title>The genome of Intoshia linei affirms orthonectids as highly simplified spiralians.</title>
        <authorList>
            <person name="Mikhailov K.V."/>
            <person name="Slusarev G.S."/>
            <person name="Nikitin M.A."/>
            <person name="Logacheva M.D."/>
            <person name="Penin A."/>
            <person name="Aleoshin V."/>
            <person name="Panchin Y.V."/>
        </authorList>
    </citation>
    <scope>NUCLEOTIDE SEQUENCE [LARGE SCALE GENOMIC DNA]</scope>
    <source>
        <strain evidence="8">Intl2013</strain>
        <tissue evidence="8">Whole animal</tissue>
    </source>
</reference>
<dbReference type="Gene3D" id="3.30.70.270">
    <property type="match status" value="1"/>
</dbReference>
<dbReference type="Proteomes" id="UP000078046">
    <property type="component" value="Unassembled WGS sequence"/>
</dbReference>
<dbReference type="Pfam" id="PF17917">
    <property type="entry name" value="RT_RNaseH"/>
    <property type="match status" value="1"/>
</dbReference>
<evidence type="ECO:0000313" key="8">
    <source>
        <dbReference type="EMBL" id="OAF70865.1"/>
    </source>
</evidence>
<dbReference type="InterPro" id="IPR012337">
    <property type="entry name" value="RNaseH-like_sf"/>
</dbReference>
<gene>
    <name evidence="8" type="ORF">A3Q56_01372</name>
</gene>
<dbReference type="Gene3D" id="3.30.420.10">
    <property type="entry name" value="Ribonuclease H-like superfamily/Ribonuclease H"/>
    <property type="match status" value="1"/>
</dbReference>
<comment type="caution">
    <text evidence="8">The sequence shown here is derived from an EMBL/GenBank/DDBJ whole genome shotgun (WGS) entry which is preliminary data.</text>
</comment>
<dbReference type="SUPFAM" id="SSF53098">
    <property type="entry name" value="Ribonuclease H-like"/>
    <property type="match status" value="1"/>
</dbReference>
<dbReference type="InterPro" id="IPR036397">
    <property type="entry name" value="RNaseH_sf"/>
</dbReference>
<dbReference type="InterPro" id="IPR043128">
    <property type="entry name" value="Rev_trsase/Diguanyl_cyclase"/>
</dbReference>
<evidence type="ECO:0000259" key="7">
    <source>
        <dbReference type="PROSITE" id="PS50994"/>
    </source>
</evidence>
<dbReference type="AlphaFoldDB" id="A0A177B9F4"/>
<evidence type="ECO:0000256" key="2">
    <source>
        <dbReference type="ARBA" id="ARBA00022695"/>
    </source>
</evidence>
<dbReference type="GO" id="GO:0016787">
    <property type="term" value="F:hydrolase activity"/>
    <property type="evidence" value="ECO:0007669"/>
    <property type="project" value="UniProtKB-KW"/>
</dbReference>
<feature type="domain" description="Integrase catalytic" evidence="7">
    <location>
        <begin position="327"/>
        <end position="433"/>
    </location>
</feature>
<dbReference type="GO" id="GO:0003676">
    <property type="term" value="F:nucleic acid binding"/>
    <property type="evidence" value="ECO:0007669"/>
    <property type="project" value="InterPro"/>
</dbReference>
<dbReference type="SUPFAM" id="SSF56672">
    <property type="entry name" value="DNA/RNA polymerases"/>
    <property type="match status" value="1"/>
</dbReference>